<feature type="domain" description="C2H2-type" evidence="2">
    <location>
        <begin position="290"/>
        <end position="320"/>
    </location>
</feature>
<evidence type="ECO:0000259" key="2">
    <source>
        <dbReference type="PROSITE" id="PS50157"/>
    </source>
</evidence>
<dbReference type="PROSITE" id="PS50157">
    <property type="entry name" value="ZINC_FINGER_C2H2_2"/>
    <property type="match status" value="1"/>
</dbReference>
<dbReference type="OrthoDB" id="6910977at2759"/>
<dbReference type="STRING" id="984486.A0A1E3QX22"/>
<keyword evidence="1" id="KW-0862">Zinc</keyword>
<organism evidence="3 4">
    <name type="scientific">Babjeviella inositovora NRRL Y-12698</name>
    <dbReference type="NCBI Taxonomy" id="984486"/>
    <lineage>
        <taxon>Eukaryota</taxon>
        <taxon>Fungi</taxon>
        <taxon>Dikarya</taxon>
        <taxon>Ascomycota</taxon>
        <taxon>Saccharomycotina</taxon>
        <taxon>Pichiomycetes</taxon>
        <taxon>Serinales incertae sedis</taxon>
        <taxon>Babjeviella</taxon>
    </lineage>
</organism>
<dbReference type="Proteomes" id="UP000094336">
    <property type="component" value="Unassembled WGS sequence"/>
</dbReference>
<dbReference type="SMART" id="SM00355">
    <property type="entry name" value="ZnF_C2H2"/>
    <property type="match status" value="3"/>
</dbReference>
<evidence type="ECO:0000313" key="4">
    <source>
        <dbReference type="Proteomes" id="UP000094336"/>
    </source>
</evidence>
<evidence type="ECO:0000313" key="3">
    <source>
        <dbReference type="EMBL" id="ODQ82235.1"/>
    </source>
</evidence>
<sequence>MHYPSFTNHSTPETYPTEFVAHDGSPLRFQQQLFQLYTPVTPSNDVVDLNPGHLFSQNFILDRKRTPNSYMDSTDPVSPTFNDLGKGYGDVLPHLEGSSYAQYLSRLEDVYNDDLLVYDQLQREISLMGILVHGEHPSPNELKLAIQETVPEANCAPIVNYEGSFQIEEQGRFSGEVFLGHETSISETLRNDKLAWDFIQKNKKKGTYKCTHCSDSFITLMDFAKHIDRYGIKRQHKCPILECPWKVIGFTRQPELRRHCRSQHAICWDSTRSRDALTKGEIPKLRDLRHGCTVTHCGNTFKRRDLLQRHIRLVHENPESRFNIRMEKMLQRGRP</sequence>
<protein>
    <recommendedName>
        <fullName evidence="2">C2H2-type domain-containing protein</fullName>
    </recommendedName>
</protein>
<evidence type="ECO:0000256" key="1">
    <source>
        <dbReference type="PROSITE-ProRule" id="PRU00042"/>
    </source>
</evidence>
<dbReference type="Pfam" id="PF00096">
    <property type="entry name" value="zf-C2H2"/>
    <property type="match status" value="1"/>
</dbReference>
<dbReference type="PROSITE" id="PS00028">
    <property type="entry name" value="ZINC_FINGER_C2H2_1"/>
    <property type="match status" value="1"/>
</dbReference>
<dbReference type="AlphaFoldDB" id="A0A1E3QX22"/>
<name>A0A1E3QX22_9ASCO</name>
<keyword evidence="4" id="KW-1185">Reference proteome</keyword>
<proteinExistence type="predicted"/>
<keyword evidence="1" id="KW-0863">Zinc-finger</keyword>
<keyword evidence="1" id="KW-0479">Metal-binding</keyword>
<dbReference type="Gene3D" id="3.30.160.60">
    <property type="entry name" value="Classic Zinc Finger"/>
    <property type="match status" value="2"/>
</dbReference>
<dbReference type="EMBL" id="KV454426">
    <property type="protein sequence ID" value="ODQ82235.1"/>
    <property type="molecule type" value="Genomic_DNA"/>
</dbReference>
<dbReference type="RefSeq" id="XP_018987563.1">
    <property type="nucleotide sequence ID" value="XM_019126783.1"/>
</dbReference>
<dbReference type="GeneID" id="30144637"/>
<gene>
    <name evidence="3" type="ORF">BABINDRAFT_10701</name>
</gene>
<dbReference type="InterPro" id="IPR013087">
    <property type="entry name" value="Znf_C2H2_type"/>
</dbReference>
<dbReference type="GO" id="GO:0008270">
    <property type="term" value="F:zinc ion binding"/>
    <property type="evidence" value="ECO:0007669"/>
    <property type="project" value="UniProtKB-KW"/>
</dbReference>
<accession>A0A1E3QX22</accession>
<reference evidence="4" key="1">
    <citation type="submission" date="2016-05" db="EMBL/GenBank/DDBJ databases">
        <title>Comparative genomics of biotechnologically important yeasts.</title>
        <authorList>
            <consortium name="DOE Joint Genome Institute"/>
            <person name="Riley R."/>
            <person name="Haridas S."/>
            <person name="Wolfe K.H."/>
            <person name="Lopes M.R."/>
            <person name="Hittinger C.T."/>
            <person name="Goker M."/>
            <person name="Salamov A."/>
            <person name="Wisecaver J."/>
            <person name="Long T.M."/>
            <person name="Aerts A.L."/>
            <person name="Barry K."/>
            <person name="Choi C."/>
            <person name="Clum A."/>
            <person name="Coughlan A.Y."/>
            <person name="Deshpande S."/>
            <person name="Douglass A.P."/>
            <person name="Hanson S.J."/>
            <person name="Klenk H.-P."/>
            <person name="Labutti K."/>
            <person name="Lapidus A."/>
            <person name="Lindquist E."/>
            <person name="Lipzen A."/>
            <person name="Meier-Kolthoff J.P."/>
            <person name="Ohm R.A."/>
            <person name="Otillar R.P."/>
            <person name="Pangilinan J."/>
            <person name="Peng Y."/>
            <person name="Rokas A."/>
            <person name="Rosa C.A."/>
            <person name="Scheuner C."/>
            <person name="Sibirny A.A."/>
            <person name="Slot J.C."/>
            <person name="Stielow J.B."/>
            <person name="Sun H."/>
            <person name="Kurtzman C.P."/>
            <person name="Blackwell M."/>
            <person name="Grigoriev I.V."/>
            <person name="Jeffries T.W."/>
        </authorList>
    </citation>
    <scope>NUCLEOTIDE SEQUENCE [LARGE SCALE GENOMIC DNA]</scope>
    <source>
        <strain evidence="4">NRRL Y-12698</strain>
    </source>
</reference>